<dbReference type="AlphaFoldDB" id="A0A8J1USN7"/>
<evidence type="ECO:0000256" key="8">
    <source>
        <dbReference type="ARBA" id="ARBA00023224"/>
    </source>
</evidence>
<evidence type="ECO:0000256" key="3">
    <source>
        <dbReference type="ARBA" id="ARBA00022692"/>
    </source>
</evidence>
<name>A0A8J1USN7_OWEFU</name>
<keyword evidence="5" id="KW-0297">G-protein coupled receptor</keyword>
<evidence type="ECO:0000313" key="9">
    <source>
        <dbReference type="EMBL" id="CAH1780150.1"/>
    </source>
</evidence>
<evidence type="ECO:0000256" key="7">
    <source>
        <dbReference type="ARBA" id="ARBA00023170"/>
    </source>
</evidence>
<dbReference type="Gene3D" id="1.20.1070.10">
    <property type="entry name" value="Rhodopsin 7-helix transmembrane proteins"/>
    <property type="match status" value="1"/>
</dbReference>
<dbReference type="CDD" id="cd00637">
    <property type="entry name" value="7tm_classA_rhodopsin-like"/>
    <property type="match status" value="1"/>
</dbReference>
<proteinExistence type="predicted"/>
<protein>
    <submittedName>
        <fullName evidence="9">Uncharacterized protein</fullName>
    </submittedName>
</protein>
<dbReference type="GO" id="GO:0004930">
    <property type="term" value="F:G protein-coupled receptor activity"/>
    <property type="evidence" value="ECO:0007669"/>
    <property type="project" value="UniProtKB-KW"/>
</dbReference>
<dbReference type="Pfam" id="PF00001">
    <property type="entry name" value="7tm_1"/>
    <property type="match status" value="1"/>
</dbReference>
<accession>A0A8J1USN7</accession>
<organism evidence="9 10">
    <name type="scientific">Owenia fusiformis</name>
    <name type="common">Polychaete worm</name>
    <dbReference type="NCBI Taxonomy" id="6347"/>
    <lineage>
        <taxon>Eukaryota</taxon>
        <taxon>Metazoa</taxon>
        <taxon>Spiralia</taxon>
        <taxon>Lophotrochozoa</taxon>
        <taxon>Annelida</taxon>
        <taxon>Polychaeta</taxon>
        <taxon>Sedentaria</taxon>
        <taxon>Canalipalpata</taxon>
        <taxon>Sabellida</taxon>
        <taxon>Oweniida</taxon>
        <taxon>Oweniidae</taxon>
        <taxon>Owenia</taxon>
    </lineage>
</organism>
<dbReference type="PANTHER" id="PTHR24228:SF75">
    <property type="entry name" value="G-PROTEIN COUPLED RECEPTORS FAMILY 1 PROFILE DOMAIN-CONTAINING PROTEIN"/>
    <property type="match status" value="1"/>
</dbReference>
<evidence type="ECO:0000256" key="4">
    <source>
        <dbReference type="ARBA" id="ARBA00022989"/>
    </source>
</evidence>
<dbReference type="OrthoDB" id="10034726at2759"/>
<evidence type="ECO:0000256" key="6">
    <source>
        <dbReference type="ARBA" id="ARBA00023136"/>
    </source>
</evidence>
<gene>
    <name evidence="9" type="ORF">OFUS_LOCUS6880</name>
</gene>
<reference evidence="9" key="1">
    <citation type="submission" date="2022-03" db="EMBL/GenBank/DDBJ databases">
        <authorList>
            <person name="Martin C."/>
        </authorList>
    </citation>
    <scope>NUCLEOTIDE SEQUENCE</scope>
</reference>
<dbReference type="SUPFAM" id="SSF81321">
    <property type="entry name" value="Family A G protein-coupled receptor-like"/>
    <property type="match status" value="1"/>
</dbReference>
<keyword evidence="3" id="KW-0812">Transmembrane</keyword>
<evidence type="ECO:0000313" key="10">
    <source>
        <dbReference type="Proteomes" id="UP000749559"/>
    </source>
</evidence>
<dbReference type="PROSITE" id="PS50262">
    <property type="entry name" value="G_PROTEIN_RECEP_F1_2"/>
    <property type="match status" value="1"/>
</dbReference>
<dbReference type="InterPro" id="IPR000276">
    <property type="entry name" value="GPCR_Rhodpsn"/>
</dbReference>
<dbReference type="Proteomes" id="UP000749559">
    <property type="component" value="Unassembled WGS sequence"/>
</dbReference>
<dbReference type="InterPro" id="IPR017452">
    <property type="entry name" value="GPCR_Rhodpsn_7TM"/>
</dbReference>
<keyword evidence="8" id="KW-0807">Transducer</keyword>
<keyword evidence="4" id="KW-1133">Transmembrane helix</keyword>
<comment type="caution">
    <text evidence="9">The sequence shown here is derived from an EMBL/GenBank/DDBJ whole genome shotgun (WGS) entry which is preliminary data.</text>
</comment>
<evidence type="ECO:0000256" key="1">
    <source>
        <dbReference type="ARBA" id="ARBA00004651"/>
    </source>
</evidence>
<keyword evidence="7" id="KW-0675">Receptor</keyword>
<dbReference type="PANTHER" id="PTHR24228">
    <property type="entry name" value="B2 BRADYKININ RECEPTOR/ANGIOTENSIN II RECEPTOR"/>
    <property type="match status" value="1"/>
</dbReference>
<comment type="subcellular location">
    <subcellularLocation>
        <location evidence="1">Cell membrane</location>
        <topology evidence="1">Multi-pass membrane protein</topology>
    </subcellularLocation>
</comment>
<keyword evidence="10" id="KW-1185">Reference proteome</keyword>
<sequence length="374" mass="42423">MDFHIEHLNNISGTNSSDRIYHLTYPPYAEDSPGKFAVYIILAATCLTLGLFGNLLALMSIFREKILQVPENMFIVSLIASDILVATCVLPFSIAGVVQGELYFYPKVTLCEFLGAVCWIACNAAFWSVTGLAINRMILCYFPKMYVRIFTWKTTPAIAFLPWLLSFLTYAPTLSTWVAYEYDPESMFCLYDLDFWPTNFYQFAILIVSITSTFVSIVMTVFKIKQKRRSLSLVAPALHLMGGFMTVPKDDFVKNDKAQELRKELNDLVMNFKMLSCIFIASLIHWVPFVVGILSRHIVDYGRDFWTFATLLGHMQPGSDCLCYIIANKFFRMGYRNVLRGIFCCKKSDMSDKVVYSEVANGDGGSETALNTKS</sequence>
<keyword evidence="2" id="KW-1003">Cell membrane</keyword>
<dbReference type="EMBL" id="CAIIXF020000003">
    <property type="protein sequence ID" value="CAH1780150.1"/>
    <property type="molecule type" value="Genomic_DNA"/>
</dbReference>
<dbReference type="PRINTS" id="PR00237">
    <property type="entry name" value="GPCRRHODOPSN"/>
</dbReference>
<evidence type="ECO:0000256" key="5">
    <source>
        <dbReference type="ARBA" id="ARBA00023040"/>
    </source>
</evidence>
<keyword evidence="6" id="KW-0472">Membrane</keyword>
<evidence type="ECO:0000256" key="2">
    <source>
        <dbReference type="ARBA" id="ARBA00022475"/>
    </source>
</evidence>
<dbReference type="GO" id="GO:0005886">
    <property type="term" value="C:plasma membrane"/>
    <property type="evidence" value="ECO:0007669"/>
    <property type="project" value="UniProtKB-SubCell"/>
</dbReference>